<evidence type="ECO:0000313" key="2">
    <source>
        <dbReference type="EMBL" id="RQP24919.1"/>
    </source>
</evidence>
<comment type="caution">
    <text evidence="2">The sequence shown here is derived from an EMBL/GenBank/DDBJ whole genome shotgun (WGS) entry which is preliminary data.</text>
</comment>
<organism evidence="2 3">
    <name type="scientific">Piscinibacter terrae</name>
    <dbReference type="NCBI Taxonomy" id="2496871"/>
    <lineage>
        <taxon>Bacteria</taxon>
        <taxon>Pseudomonadati</taxon>
        <taxon>Pseudomonadota</taxon>
        <taxon>Betaproteobacteria</taxon>
        <taxon>Burkholderiales</taxon>
        <taxon>Sphaerotilaceae</taxon>
        <taxon>Piscinibacter</taxon>
    </lineage>
</organism>
<dbReference type="AlphaFoldDB" id="A0A3N7JVM3"/>
<dbReference type="Pfam" id="PF20434">
    <property type="entry name" value="BD-FAE"/>
    <property type="match status" value="1"/>
</dbReference>
<sequence>MRAANLCYADGTHWREYNYLAKKDDDYFQAFEFYRNKDWNPGQKVPLIIWSHPTGPSQVLMRDSCAADASCPYANRLLQPAIQSGYALMSIQFRHPRASQTSTGVQLDIPNTDIANAVQWVRAHADDMGVDKDNIFLAGQSRGTLALLTAFMNDLGNPTAPDWHSQSSRVNAVFAVQAQTTYEHDELRDLFIEPTTTTPIPPDYPPVFDYHAYLDGADPHFVNPGSALHELDLNDPPFWLRYERQPIYEADNATIKLLGSRVADPGQDVMKDGICYEKNFVKRYPQMDGTGCLDVHNPDFGVALMNSFIALNPKDVQKKKVKVQYGYYTGLTKDLDFVSDHFFDNYTCFFIPNTTAAGEALRQQAMVPGKAINCGIADMAWPPAKP</sequence>
<gene>
    <name evidence="2" type="ORF">DZC73_08615</name>
</gene>
<evidence type="ECO:0000313" key="3">
    <source>
        <dbReference type="Proteomes" id="UP000267464"/>
    </source>
</evidence>
<name>A0A3N7JVM3_9BURK</name>
<accession>A0A3N7JVM3</accession>
<proteinExistence type="predicted"/>
<dbReference type="EMBL" id="QUSW01000002">
    <property type="protein sequence ID" value="RQP24919.1"/>
    <property type="molecule type" value="Genomic_DNA"/>
</dbReference>
<dbReference type="InterPro" id="IPR029058">
    <property type="entry name" value="AB_hydrolase_fold"/>
</dbReference>
<dbReference type="InterPro" id="IPR049492">
    <property type="entry name" value="BD-FAE-like_dom"/>
</dbReference>
<dbReference type="SUPFAM" id="SSF53474">
    <property type="entry name" value="alpha/beta-Hydrolases"/>
    <property type="match status" value="1"/>
</dbReference>
<reference evidence="2 3" key="1">
    <citation type="submission" date="2018-08" db="EMBL/GenBank/DDBJ databases">
        <authorList>
            <person name="Khan S.A."/>
            <person name="Jeon C.O."/>
            <person name="Chun B.H."/>
            <person name="Jeong S.E."/>
        </authorList>
    </citation>
    <scope>NUCLEOTIDE SEQUENCE [LARGE SCALE GENOMIC DNA]</scope>
    <source>
        <strain evidence="2 3">S-16</strain>
    </source>
</reference>
<keyword evidence="3" id="KW-1185">Reference proteome</keyword>
<dbReference type="Proteomes" id="UP000267464">
    <property type="component" value="Unassembled WGS sequence"/>
</dbReference>
<feature type="domain" description="BD-FAE-like" evidence="1">
    <location>
        <begin position="70"/>
        <end position="174"/>
    </location>
</feature>
<reference evidence="2 3" key="2">
    <citation type="submission" date="2018-12" db="EMBL/GenBank/DDBJ databases">
        <title>Rhizobacter gummiphilus sp. nov., a rubber-degrading bacterium isolated from the soil of a botanical garden in Japan.</title>
        <authorList>
            <person name="Shunsuke S.S."/>
        </authorList>
    </citation>
    <scope>NUCLEOTIDE SEQUENCE [LARGE SCALE GENOMIC DNA]</scope>
    <source>
        <strain evidence="2 3">S-16</strain>
    </source>
</reference>
<evidence type="ECO:0000259" key="1">
    <source>
        <dbReference type="Pfam" id="PF20434"/>
    </source>
</evidence>
<dbReference type="Gene3D" id="3.40.50.1820">
    <property type="entry name" value="alpha/beta hydrolase"/>
    <property type="match status" value="1"/>
</dbReference>
<protein>
    <recommendedName>
        <fullName evidence="1">BD-FAE-like domain-containing protein</fullName>
    </recommendedName>
</protein>